<dbReference type="AlphaFoldDB" id="A0A127V944"/>
<accession>A0A127V944</accession>
<keyword evidence="2" id="KW-1185">Reference proteome</keyword>
<proteinExistence type="predicted"/>
<reference evidence="1 2" key="1">
    <citation type="submission" date="2016-03" db="EMBL/GenBank/DDBJ databases">
        <title>Complete genome sequence of Pedobacter cryoconitis PAMC 27485.</title>
        <authorList>
            <person name="Lee J."/>
            <person name="Kim O.-S."/>
        </authorList>
    </citation>
    <scope>NUCLEOTIDE SEQUENCE [LARGE SCALE GENOMIC DNA]</scope>
    <source>
        <strain evidence="1 2">PAMC 27485</strain>
    </source>
</reference>
<gene>
    <name evidence="1" type="ORF">AY601_0912</name>
</gene>
<name>A0A127V944_9SPHI</name>
<dbReference type="EMBL" id="CP014504">
    <property type="protein sequence ID" value="AMP97853.1"/>
    <property type="molecule type" value="Genomic_DNA"/>
</dbReference>
<evidence type="ECO:0000313" key="2">
    <source>
        <dbReference type="Proteomes" id="UP000071561"/>
    </source>
</evidence>
<organism evidence="1 2">
    <name type="scientific">Pedobacter cryoconitis</name>
    <dbReference type="NCBI Taxonomy" id="188932"/>
    <lineage>
        <taxon>Bacteria</taxon>
        <taxon>Pseudomonadati</taxon>
        <taxon>Bacteroidota</taxon>
        <taxon>Sphingobacteriia</taxon>
        <taxon>Sphingobacteriales</taxon>
        <taxon>Sphingobacteriaceae</taxon>
        <taxon>Pedobacter</taxon>
    </lineage>
</organism>
<evidence type="ECO:0000313" key="1">
    <source>
        <dbReference type="EMBL" id="AMP97853.1"/>
    </source>
</evidence>
<dbReference type="OrthoDB" id="3831186at2"/>
<dbReference type="Proteomes" id="UP000071561">
    <property type="component" value="Chromosome"/>
</dbReference>
<sequence length="85" mass="9984">MSNTFPIICSLNRIHETGKLILLSDNQNKREYPNIILDVSDVIEVWKLRAGFIFEFPEPGELYNRFNDLEAKVSIMQDQLLRMLK</sequence>
<dbReference type="RefSeq" id="WP_068397059.1">
    <property type="nucleotide sequence ID" value="NZ_CP014504.1"/>
</dbReference>
<protein>
    <submittedName>
        <fullName evidence="1">Uncharacterized protein</fullName>
    </submittedName>
</protein>
<dbReference type="KEGG" id="pcm:AY601_0912"/>
<dbReference type="PATRIC" id="fig|188932.3.peg.940"/>